<evidence type="ECO:0000313" key="3">
    <source>
        <dbReference type="Proteomes" id="UP001501822"/>
    </source>
</evidence>
<dbReference type="EMBL" id="BAAABM010000047">
    <property type="protein sequence ID" value="GAA0355529.1"/>
    <property type="molecule type" value="Genomic_DNA"/>
</dbReference>
<sequence length="98" mass="10638">MMVIASSETTGRILLVVAYSVVGVSLVMCGVAILLVRGRWGADRAVPAPRWRLVVGALWAVAGIALMLAEVWHPFMRLASSASLLGALIFFFLRRKAR</sequence>
<proteinExistence type="predicted"/>
<feature type="transmembrane region" description="Helical" evidence="1">
    <location>
        <begin position="12"/>
        <end position="36"/>
    </location>
</feature>
<feature type="transmembrane region" description="Helical" evidence="1">
    <location>
        <begin position="48"/>
        <end position="69"/>
    </location>
</feature>
<comment type="caution">
    <text evidence="2">The sequence shown here is derived from an EMBL/GenBank/DDBJ whole genome shotgun (WGS) entry which is preliminary data.</text>
</comment>
<accession>A0ABN0X5D6</accession>
<evidence type="ECO:0008006" key="4">
    <source>
        <dbReference type="Google" id="ProtNLM"/>
    </source>
</evidence>
<keyword evidence="3" id="KW-1185">Reference proteome</keyword>
<name>A0ABN0X5D6_9ACTN</name>
<feature type="transmembrane region" description="Helical" evidence="1">
    <location>
        <begin position="75"/>
        <end position="93"/>
    </location>
</feature>
<dbReference type="Proteomes" id="UP001501822">
    <property type="component" value="Unassembled WGS sequence"/>
</dbReference>
<gene>
    <name evidence="2" type="ORF">GCM10010151_51420</name>
</gene>
<organism evidence="2 3">
    <name type="scientific">Actinoallomurus spadix</name>
    <dbReference type="NCBI Taxonomy" id="79912"/>
    <lineage>
        <taxon>Bacteria</taxon>
        <taxon>Bacillati</taxon>
        <taxon>Actinomycetota</taxon>
        <taxon>Actinomycetes</taxon>
        <taxon>Streptosporangiales</taxon>
        <taxon>Thermomonosporaceae</taxon>
        <taxon>Actinoallomurus</taxon>
    </lineage>
</organism>
<protein>
    <recommendedName>
        <fullName evidence="4">Integral membrane protein</fullName>
    </recommendedName>
</protein>
<evidence type="ECO:0000256" key="1">
    <source>
        <dbReference type="SAM" id="Phobius"/>
    </source>
</evidence>
<keyword evidence="1" id="KW-0812">Transmembrane</keyword>
<keyword evidence="1" id="KW-0472">Membrane</keyword>
<keyword evidence="1" id="KW-1133">Transmembrane helix</keyword>
<reference evidence="2 3" key="1">
    <citation type="journal article" date="2019" name="Int. J. Syst. Evol. Microbiol.">
        <title>The Global Catalogue of Microorganisms (GCM) 10K type strain sequencing project: providing services to taxonomists for standard genome sequencing and annotation.</title>
        <authorList>
            <consortium name="The Broad Institute Genomics Platform"/>
            <consortium name="The Broad Institute Genome Sequencing Center for Infectious Disease"/>
            <person name="Wu L."/>
            <person name="Ma J."/>
        </authorList>
    </citation>
    <scope>NUCLEOTIDE SEQUENCE [LARGE SCALE GENOMIC DNA]</scope>
    <source>
        <strain evidence="2 3">JCM 3146</strain>
    </source>
</reference>
<evidence type="ECO:0000313" key="2">
    <source>
        <dbReference type="EMBL" id="GAA0355529.1"/>
    </source>
</evidence>